<protein>
    <recommendedName>
        <fullName evidence="3">NERD domain-containing protein</fullName>
    </recommendedName>
</protein>
<sequence length="537" mass="64041">MIVIDILRQLENELLDIKFKEYTLLLRNADTAMIHILKMYGDLLRDLRCDTEINVSLDQRKYFLWHLTDGLTCCVKWIASDCKRVSEEEYSYKQVDEEALELLFWGYNYSELCIEHTAYSKKMSNVWIDEEKKIVEFKPKEINPNLIISQSAFDRLYLSKLQDSHPHQELNKEFNLWFKKTSFSYENIEIPWDLVRNLKCFTLFNNWIKDNIFWDLESTCSLGKYTLYEYIKIYSILYINFSYYTKVEDYIDIRDGLENELGSCSLCINNIEFINWMSELSDIDNKKVSEIVSDLTLDSYNFHSKIVFQPLILIDNHIYISPRLFVNIDSRRMLFGALNTQKKEVYDKLINNIEQYNVKKIGGLLKSINCDVYVDTKVKKSKKYVRPDFLLVDQVHKIVLVGDYKHYLRPIGVRDVSNRTIELKKGISQVNNYCNYLEKSSVQIEEKVFDLSEYTIFKFLVFQYPMPLPLDKVDIIMYDYDNFTEIIDSLNKPQLGDFIQLMFKNIRNLDFDSNEYKMIPLETKVNDWTYIRHIYAK</sequence>
<reference evidence="1 2" key="1">
    <citation type="submission" date="2020-11" db="EMBL/GenBank/DDBJ databases">
        <title>Fusibacter basophilias sp. nov.</title>
        <authorList>
            <person name="Qiu D."/>
        </authorList>
    </citation>
    <scope>NUCLEOTIDE SEQUENCE [LARGE SCALE GENOMIC DNA]</scope>
    <source>
        <strain evidence="1 2">Q10-2</strain>
    </source>
</reference>
<keyword evidence="2" id="KW-1185">Reference proteome</keyword>
<proteinExistence type="predicted"/>
<dbReference type="EMBL" id="JADKNH010000035">
    <property type="protein sequence ID" value="MBF4696091.1"/>
    <property type="molecule type" value="Genomic_DNA"/>
</dbReference>
<evidence type="ECO:0008006" key="3">
    <source>
        <dbReference type="Google" id="ProtNLM"/>
    </source>
</evidence>
<evidence type="ECO:0000313" key="2">
    <source>
        <dbReference type="Proteomes" id="UP000614200"/>
    </source>
</evidence>
<dbReference type="RefSeq" id="WP_194704326.1">
    <property type="nucleotide sequence ID" value="NZ_JADKNH010000035.1"/>
</dbReference>
<accession>A0ABS0A1K0</accession>
<evidence type="ECO:0000313" key="1">
    <source>
        <dbReference type="EMBL" id="MBF4696091.1"/>
    </source>
</evidence>
<comment type="caution">
    <text evidence="1">The sequence shown here is derived from an EMBL/GenBank/DDBJ whole genome shotgun (WGS) entry which is preliminary data.</text>
</comment>
<dbReference type="Proteomes" id="UP000614200">
    <property type="component" value="Unassembled WGS sequence"/>
</dbReference>
<organism evidence="1 2">
    <name type="scientific">Fusibacter ferrireducens</name>
    <dbReference type="NCBI Taxonomy" id="2785058"/>
    <lineage>
        <taxon>Bacteria</taxon>
        <taxon>Bacillati</taxon>
        <taxon>Bacillota</taxon>
        <taxon>Clostridia</taxon>
        <taxon>Eubacteriales</taxon>
        <taxon>Eubacteriales Family XII. Incertae Sedis</taxon>
        <taxon>Fusibacter</taxon>
    </lineage>
</organism>
<gene>
    <name evidence="1" type="ORF">ISU02_23580</name>
</gene>
<name>A0ABS0A1K0_9FIRM</name>